<dbReference type="Gene3D" id="1.10.8.640">
    <property type="entry name" value="Cytochrome C biogenesis protein"/>
    <property type="match status" value="1"/>
</dbReference>
<evidence type="ECO:0000313" key="8">
    <source>
        <dbReference type="EMBL" id="MBL6761719.1"/>
    </source>
</evidence>
<evidence type="ECO:0000259" key="7">
    <source>
        <dbReference type="Pfam" id="PF03918"/>
    </source>
</evidence>
<evidence type="ECO:0000256" key="5">
    <source>
        <dbReference type="ARBA" id="ARBA00023004"/>
    </source>
</evidence>
<dbReference type="InterPro" id="IPR038297">
    <property type="entry name" value="CcmH/CycL/NrfF/Ccl2_sf"/>
</dbReference>
<dbReference type="InterPro" id="IPR005616">
    <property type="entry name" value="CcmH/CycL/Ccl2/NrfF_N"/>
</dbReference>
<accession>A0A937HDC5</accession>
<feature type="chain" id="PRO_5038160046" description="Cytochrome c-type biogenesis protein" evidence="6">
    <location>
        <begin position="19"/>
        <end position="135"/>
    </location>
</feature>
<comment type="caution">
    <text evidence="8">The sequence shown here is derived from an EMBL/GenBank/DDBJ whole genome shotgun (WGS) entry which is preliminary data.</text>
</comment>
<dbReference type="InterPro" id="IPR051263">
    <property type="entry name" value="C-type_cytochrome_biogenesis"/>
</dbReference>
<dbReference type="CDD" id="cd16378">
    <property type="entry name" value="CcmH_N"/>
    <property type="match status" value="1"/>
</dbReference>
<evidence type="ECO:0000256" key="1">
    <source>
        <dbReference type="ARBA" id="ARBA00010342"/>
    </source>
</evidence>
<sequence length="135" mass="14906">MMARLAILFFLLVSPTHALDPDEALADATLEARARALSQELRCMVCQNQSIDDSDAPLAKDLRVFVRARLQAGDSDDAIRAAVVERYGEFALFRPRIAQHTYALWATPLLILLLGGYLGWRMAGKSTPQNTSTDS</sequence>
<evidence type="ECO:0000256" key="2">
    <source>
        <dbReference type="ARBA" id="ARBA00022617"/>
    </source>
</evidence>
<feature type="transmembrane region" description="Helical" evidence="6">
    <location>
        <begin position="102"/>
        <end position="120"/>
    </location>
</feature>
<feature type="signal peptide" evidence="6">
    <location>
        <begin position="1"/>
        <end position="18"/>
    </location>
</feature>
<dbReference type="Pfam" id="PF03918">
    <property type="entry name" value="CcmH"/>
    <property type="match status" value="1"/>
</dbReference>
<evidence type="ECO:0000313" key="9">
    <source>
        <dbReference type="Proteomes" id="UP000785783"/>
    </source>
</evidence>
<evidence type="ECO:0000256" key="6">
    <source>
        <dbReference type="RuleBase" id="RU364112"/>
    </source>
</evidence>
<organism evidence="8 9">
    <name type="scientific">PS1 clade bacterium</name>
    <dbReference type="NCBI Taxonomy" id="2175152"/>
    <lineage>
        <taxon>Bacteria</taxon>
        <taxon>Pseudomonadati</taxon>
        <taxon>Pseudomonadota</taxon>
        <taxon>Alphaproteobacteria</taxon>
        <taxon>PS1 clade</taxon>
    </lineage>
</organism>
<reference evidence="8" key="1">
    <citation type="submission" date="2020-10" db="EMBL/GenBank/DDBJ databases">
        <title>Microbiome of the Black Sea water column analyzed by genome centric metagenomics.</title>
        <authorList>
            <person name="Cabello-Yeves P.J."/>
            <person name="Callieri C."/>
            <person name="Picazo A."/>
            <person name="Mehrshad M."/>
            <person name="Haro-Moreno J.M."/>
            <person name="Roda-Garcia J."/>
            <person name="Dzembekova N."/>
            <person name="Slabakova V."/>
            <person name="Slabakova N."/>
            <person name="Moncheva S."/>
            <person name="Rodriguez-Valera F."/>
        </authorList>
    </citation>
    <scope>NUCLEOTIDE SEQUENCE</scope>
    <source>
        <strain evidence="8">BS307-5m-G5</strain>
    </source>
</reference>
<dbReference type="PANTHER" id="PTHR47870:SF4">
    <property type="entry name" value="CYTOCHROME C-TYPE BIOGENESIS PROTEIN CYCH"/>
    <property type="match status" value="1"/>
</dbReference>
<dbReference type="AlphaFoldDB" id="A0A937HDC5"/>
<dbReference type="GO" id="GO:0005886">
    <property type="term" value="C:plasma membrane"/>
    <property type="evidence" value="ECO:0007669"/>
    <property type="project" value="TreeGrafter"/>
</dbReference>
<keyword evidence="5 6" id="KW-0408">Iron</keyword>
<keyword evidence="4 6" id="KW-0732">Signal</keyword>
<proteinExistence type="inferred from homology"/>
<keyword evidence="6" id="KW-0472">Membrane</keyword>
<keyword evidence="6" id="KW-1133">Transmembrane helix</keyword>
<evidence type="ECO:0000256" key="3">
    <source>
        <dbReference type="ARBA" id="ARBA00022723"/>
    </source>
</evidence>
<dbReference type="EMBL" id="JADHOK010000031">
    <property type="protein sequence ID" value="MBL6761719.1"/>
    <property type="molecule type" value="Genomic_DNA"/>
</dbReference>
<name>A0A937HDC5_9PROT</name>
<comment type="similarity">
    <text evidence="1 6">Belongs to the CcmH/CycL/Ccl2/NrfF family.</text>
</comment>
<keyword evidence="6" id="KW-0812">Transmembrane</keyword>
<comment type="function">
    <text evidence="6">Possible subunit of a heme lyase.</text>
</comment>
<dbReference type="Proteomes" id="UP000785783">
    <property type="component" value="Unassembled WGS sequence"/>
</dbReference>
<keyword evidence="2 6" id="KW-0349">Heme</keyword>
<evidence type="ECO:0000256" key="4">
    <source>
        <dbReference type="ARBA" id="ARBA00022729"/>
    </source>
</evidence>
<dbReference type="PANTHER" id="PTHR47870">
    <property type="entry name" value="CYTOCHROME C-TYPE BIOGENESIS PROTEIN CCMH"/>
    <property type="match status" value="1"/>
</dbReference>
<gene>
    <name evidence="8" type="ORF">ISQ19_03375</name>
</gene>
<protein>
    <recommendedName>
        <fullName evidence="6">Cytochrome c-type biogenesis protein</fullName>
    </recommendedName>
</protein>
<keyword evidence="3 6" id="KW-0479">Metal-binding</keyword>
<feature type="domain" description="CcmH/CycL/Ccl2/NrfF N-terminal" evidence="7">
    <location>
        <begin position="7"/>
        <end position="131"/>
    </location>
</feature>
<dbReference type="GO" id="GO:0046872">
    <property type="term" value="F:metal ion binding"/>
    <property type="evidence" value="ECO:0007669"/>
    <property type="project" value="UniProtKB-KW"/>
</dbReference>